<dbReference type="Pfam" id="PF13356">
    <property type="entry name" value="Arm-DNA-bind_3"/>
    <property type="match status" value="1"/>
</dbReference>
<dbReference type="InterPro" id="IPR025166">
    <property type="entry name" value="Integrase_DNA_bind_dom"/>
</dbReference>
<dbReference type="PANTHER" id="PTHR30629">
    <property type="entry name" value="PROPHAGE INTEGRASE"/>
    <property type="match status" value="1"/>
</dbReference>
<dbReference type="InterPro" id="IPR038488">
    <property type="entry name" value="Integrase_DNA-bd_sf"/>
</dbReference>
<gene>
    <name evidence="8" type="ORF">ACFFF8_23780</name>
</gene>
<organism evidence="8 9">
    <name type="scientific">Novosphingobium clariflavum</name>
    <dbReference type="NCBI Taxonomy" id="2029884"/>
    <lineage>
        <taxon>Bacteria</taxon>
        <taxon>Pseudomonadati</taxon>
        <taxon>Pseudomonadota</taxon>
        <taxon>Alphaproteobacteria</taxon>
        <taxon>Sphingomonadales</taxon>
        <taxon>Sphingomonadaceae</taxon>
        <taxon>Novosphingobium</taxon>
    </lineage>
</organism>
<evidence type="ECO:0000259" key="6">
    <source>
        <dbReference type="PROSITE" id="PS51898"/>
    </source>
</evidence>
<dbReference type="SUPFAM" id="SSF56349">
    <property type="entry name" value="DNA breaking-rejoining enzymes"/>
    <property type="match status" value="1"/>
</dbReference>
<accession>A0ABV6SEG0</accession>
<dbReference type="Pfam" id="PF22022">
    <property type="entry name" value="Phage_int_M"/>
    <property type="match status" value="1"/>
</dbReference>
<comment type="similarity">
    <text evidence="1">Belongs to the 'phage' integrase family.</text>
</comment>
<evidence type="ECO:0000256" key="4">
    <source>
        <dbReference type="ARBA" id="ARBA00023172"/>
    </source>
</evidence>
<dbReference type="Gene3D" id="3.30.160.390">
    <property type="entry name" value="Integrase, DNA-binding domain"/>
    <property type="match status" value="1"/>
</dbReference>
<dbReference type="PANTHER" id="PTHR30629:SF2">
    <property type="entry name" value="PROPHAGE INTEGRASE INTS-RELATED"/>
    <property type="match status" value="1"/>
</dbReference>
<dbReference type="CDD" id="cd00801">
    <property type="entry name" value="INT_P4_C"/>
    <property type="match status" value="1"/>
</dbReference>
<dbReference type="InterPro" id="IPR002104">
    <property type="entry name" value="Integrase_catalytic"/>
</dbReference>
<dbReference type="PROSITE" id="PS51898">
    <property type="entry name" value="TYR_RECOMBINASE"/>
    <property type="match status" value="1"/>
</dbReference>
<sequence length="402" mass="44421">MLTIGAVKAAAAQTRAYKMSDAGGLYLYVTARGTKSWRLKYRWQGREKLLVIGRFPEISLAMARAYRDEAKAKLRQGEDPSSIDEKLDTFEQVARAWYRHNENSWSPAHAADVMASLQRDVFPAIGARPIASIEPPEILEVLRQVEDRGRIETARRQRQRLSAIFGYGIANGLTDKDPALHVGRAMTAARPVRPQPALTTAAECRDLLDAADRQPGRASTRLASRFLALTAVRLEAVRGMRWSEVEQLDGAEPLWRVPAARMKLKRSKKGDDRFAHAVPLSRAAIAVLRLAAHEFGYDALSSCPDELVFPGRDRGKPIGESAIGALYDRAGFSGRHVPHGWRSSFSTILNETLGPDAASDIDRALAHTPKDKVEAAYNRAQLLGRRRALFDTWGDLLAPPAA</sequence>
<feature type="domain" description="Core-binding (CB)" evidence="7">
    <location>
        <begin position="88"/>
        <end position="169"/>
    </location>
</feature>
<evidence type="ECO:0000256" key="5">
    <source>
        <dbReference type="PROSITE-ProRule" id="PRU01248"/>
    </source>
</evidence>
<evidence type="ECO:0000313" key="9">
    <source>
        <dbReference type="Proteomes" id="UP001589858"/>
    </source>
</evidence>
<dbReference type="InterPro" id="IPR011010">
    <property type="entry name" value="DNA_brk_join_enz"/>
</dbReference>
<dbReference type="InterPro" id="IPR050808">
    <property type="entry name" value="Phage_Integrase"/>
</dbReference>
<evidence type="ECO:0000256" key="1">
    <source>
        <dbReference type="ARBA" id="ARBA00008857"/>
    </source>
</evidence>
<keyword evidence="2" id="KW-0229">DNA integration</keyword>
<proteinExistence type="inferred from homology"/>
<dbReference type="InterPro" id="IPR053876">
    <property type="entry name" value="Phage_int_M"/>
</dbReference>
<evidence type="ECO:0000256" key="2">
    <source>
        <dbReference type="ARBA" id="ARBA00022908"/>
    </source>
</evidence>
<evidence type="ECO:0000256" key="3">
    <source>
        <dbReference type="ARBA" id="ARBA00023125"/>
    </source>
</evidence>
<dbReference type="RefSeq" id="WP_267220820.1">
    <property type="nucleotide sequence ID" value="NZ_JAPCWC010000008.1"/>
</dbReference>
<dbReference type="Gene3D" id="1.10.443.10">
    <property type="entry name" value="Intergrase catalytic core"/>
    <property type="match status" value="1"/>
</dbReference>
<dbReference type="InterPro" id="IPR044068">
    <property type="entry name" value="CB"/>
</dbReference>
<evidence type="ECO:0000259" key="7">
    <source>
        <dbReference type="PROSITE" id="PS51900"/>
    </source>
</evidence>
<reference evidence="8 9" key="1">
    <citation type="submission" date="2024-09" db="EMBL/GenBank/DDBJ databases">
        <authorList>
            <person name="Sun Q."/>
            <person name="Mori K."/>
        </authorList>
    </citation>
    <scope>NUCLEOTIDE SEQUENCE [LARGE SCALE GENOMIC DNA]</scope>
    <source>
        <strain evidence="8 9">CICC 11035S</strain>
    </source>
</reference>
<dbReference type="InterPro" id="IPR013762">
    <property type="entry name" value="Integrase-like_cat_sf"/>
</dbReference>
<keyword evidence="3 5" id="KW-0238">DNA-binding</keyword>
<dbReference type="Pfam" id="PF00589">
    <property type="entry name" value="Phage_integrase"/>
    <property type="match status" value="1"/>
</dbReference>
<comment type="caution">
    <text evidence="8">The sequence shown here is derived from an EMBL/GenBank/DDBJ whole genome shotgun (WGS) entry which is preliminary data.</text>
</comment>
<keyword evidence="9" id="KW-1185">Reference proteome</keyword>
<dbReference type="PROSITE" id="PS51900">
    <property type="entry name" value="CB"/>
    <property type="match status" value="1"/>
</dbReference>
<dbReference type="InterPro" id="IPR010998">
    <property type="entry name" value="Integrase_recombinase_N"/>
</dbReference>
<name>A0ABV6SEG0_9SPHN</name>
<evidence type="ECO:0000313" key="8">
    <source>
        <dbReference type="EMBL" id="MFC0687614.1"/>
    </source>
</evidence>
<dbReference type="EMBL" id="JBHLTM010000089">
    <property type="protein sequence ID" value="MFC0687614.1"/>
    <property type="molecule type" value="Genomic_DNA"/>
</dbReference>
<dbReference type="Gene3D" id="1.10.150.130">
    <property type="match status" value="1"/>
</dbReference>
<dbReference type="Proteomes" id="UP001589858">
    <property type="component" value="Unassembled WGS sequence"/>
</dbReference>
<protein>
    <submittedName>
        <fullName evidence="8">Tyrosine-type recombinase/integrase</fullName>
    </submittedName>
</protein>
<keyword evidence="4" id="KW-0233">DNA recombination</keyword>
<feature type="domain" description="Tyr recombinase" evidence="6">
    <location>
        <begin position="193"/>
        <end position="391"/>
    </location>
</feature>